<evidence type="ECO:0000256" key="1">
    <source>
        <dbReference type="PROSITE-ProRule" id="PRU00339"/>
    </source>
</evidence>
<feature type="region of interest" description="Disordered" evidence="2">
    <location>
        <begin position="334"/>
        <end position="360"/>
    </location>
</feature>
<dbReference type="InterPro" id="IPR011990">
    <property type="entry name" value="TPR-like_helical_dom_sf"/>
</dbReference>
<accession>A0A9W4HK26</accession>
<evidence type="ECO:0008006" key="5">
    <source>
        <dbReference type="Google" id="ProtNLM"/>
    </source>
</evidence>
<dbReference type="OrthoDB" id="4387630at2759"/>
<feature type="repeat" description="TPR" evidence="1">
    <location>
        <begin position="306"/>
        <end position="339"/>
    </location>
</feature>
<dbReference type="AlphaFoldDB" id="A0A9W4HK26"/>
<comment type="caution">
    <text evidence="3">The sequence shown here is derived from an EMBL/GenBank/DDBJ whole genome shotgun (WGS) entry which is preliminary data.</text>
</comment>
<dbReference type="PANTHER" id="PTHR46082:SF6">
    <property type="entry name" value="AAA+ ATPASE DOMAIN-CONTAINING PROTEIN-RELATED"/>
    <property type="match status" value="1"/>
</dbReference>
<organism evidence="3 4">
    <name type="scientific">Penicillium nalgiovense</name>
    <dbReference type="NCBI Taxonomy" id="60175"/>
    <lineage>
        <taxon>Eukaryota</taxon>
        <taxon>Fungi</taxon>
        <taxon>Dikarya</taxon>
        <taxon>Ascomycota</taxon>
        <taxon>Pezizomycotina</taxon>
        <taxon>Eurotiomycetes</taxon>
        <taxon>Eurotiomycetidae</taxon>
        <taxon>Eurotiales</taxon>
        <taxon>Aspergillaceae</taxon>
        <taxon>Penicillium</taxon>
    </lineage>
</organism>
<dbReference type="Gene3D" id="1.25.40.10">
    <property type="entry name" value="Tetratricopeptide repeat domain"/>
    <property type="match status" value="1"/>
</dbReference>
<gene>
    <name evidence="3" type="ORF">PNAL_LOCUS2891</name>
</gene>
<reference evidence="3" key="1">
    <citation type="submission" date="2021-07" db="EMBL/GenBank/DDBJ databases">
        <authorList>
            <person name="Branca A.L. A."/>
        </authorList>
    </citation>
    <scope>NUCLEOTIDE SEQUENCE</scope>
</reference>
<evidence type="ECO:0000313" key="4">
    <source>
        <dbReference type="Proteomes" id="UP001153461"/>
    </source>
</evidence>
<dbReference type="Pfam" id="PF13424">
    <property type="entry name" value="TPR_12"/>
    <property type="match status" value="2"/>
</dbReference>
<protein>
    <recommendedName>
        <fullName evidence="5">TPR-like protein</fullName>
    </recommendedName>
</protein>
<feature type="compositionally biased region" description="Basic and acidic residues" evidence="2">
    <location>
        <begin position="349"/>
        <end position="360"/>
    </location>
</feature>
<dbReference type="PROSITE" id="PS50005">
    <property type="entry name" value="TPR"/>
    <property type="match status" value="3"/>
</dbReference>
<evidence type="ECO:0000256" key="2">
    <source>
        <dbReference type="SAM" id="MobiDB-lite"/>
    </source>
</evidence>
<keyword evidence="1" id="KW-0802">TPR repeat</keyword>
<dbReference type="InterPro" id="IPR053137">
    <property type="entry name" value="NLR-like"/>
</dbReference>
<name>A0A9W4HK26_PENNA</name>
<dbReference type="SMART" id="SM00028">
    <property type="entry name" value="TPR"/>
    <property type="match status" value="4"/>
</dbReference>
<proteinExistence type="predicted"/>
<dbReference type="EMBL" id="CAJVNV010000097">
    <property type="protein sequence ID" value="CAG8036796.1"/>
    <property type="molecule type" value="Genomic_DNA"/>
</dbReference>
<feature type="repeat" description="TPR" evidence="1">
    <location>
        <begin position="180"/>
        <end position="213"/>
    </location>
</feature>
<evidence type="ECO:0000313" key="3">
    <source>
        <dbReference type="EMBL" id="CAG8036796.1"/>
    </source>
</evidence>
<dbReference type="Proteomes" id="UP001153461">
    <property type="component" value="Unassembled WGS sequence"/>
</dbReference>
<dbReference type="PANTHER" id="PTHR46082">
    <property type="entry name" value="ATP/GTP-BINDING PROTEIN-RELATED"/>
    <property type="match status" value="1"/>
</dbReference>
<feature type="repeat" description="TPR" evidence="1">
    <location>
        <begin position="264"/>
        <end position="297"/>
    </location>
</feature>
<dbReference type="PRINTS" id="PR00381">
    <property type="entry name" value="KINESINLIGHT"/>
</dbReference>
<sequence>MISYLEIKKRDRNAAALLLLLARFDNRDIWYKLVESGRHCSDMPVWLEEALLLESRDHTFSRYQNTIVLLLYLSPPLQDLLSGLAFKVSVKTLIRFSLLESKQQEKSYAMHPVVQDWCHHLASTDENVNSIQLNELALISVGYTVPSSCERHYSALQQRLIPHANYVRYGDLSDDDVALWGALHNLGTLYSDQGKLNEAEEMYQRALAGCEKALGPDHTSTLDTVNNLSILYASHGKLKDAEEMYQRALAGKEKALGPDHTSTLDTVHKLGTLYKNQGKLNEAGEMYQRALAGYKKALGPDHTSTLDTVHNLGTLYSDQGKLNEAEEMYQRALPDSQKVANSSANRARRAIEKIKGWRRQ</sequence>
<dbReference type="InterPro" id="IPR019734">
    <property type="entry name" value="TPR_rpt"/>
</dbReference>
<dbReference type="SUPFAM" id="SSF48452">
    <property type="entry name" value="TPR-like"/>
    <property type="match status" value="1"/>
</dbReference>